<dbReference type="Gene3D" id="3.40.50.720">
    <property type="entry name" value="NAD(P)-binding Rossmann-like Domain"/>
    <property type="match status" value="1"/>
</dbReference>
<dbReference type="KEGG" id="stax:MC45_04305"/>
<dbReference type="SUPFAM" id="SSF51735">
    <property type="entry name" value="NAD(P)-binding Rossmann-fold domains"/>
    <property type="match status" value="1"/>
</dbReference>
<dbReference type="Pfam" id="PF00479">
    <property type="entry name" value="G6PD_N"/>
    <property type="match status" value="1"/>
</dbReference>
<dbReference type="UniPathway" id="UPA00115">
    <property type="reaction ID" value="UER00408"/>
</dbReference>
<dbReference type="InterPro" id="IPR019796">
    <property type="entry name" value="G6P_DH_AS"/>
</dbReference>
<keyword evidence="5 7" id="KW-0560">Oxidoreductase</keyword>
<dbReference type="PIRSF" id="PIRSF000110">
    <property type="entry name" value="G6PD"/>
    <property type="match status" value="1"/>
</dbReference>
<dbReference type="InterPro" id="IPR036291">
    <property type="entry name" value="NAD(P)-bd_dom_sf"/>
</dbReference>
<dbReference type="EMBL" id="CP009571">
    <property type="protein sequence ID" value="AIT05754.1"/>
    <property type="molecule type" value="Genomic_DNA"/>
</dbReference>
<evidence type="ECO:0000256" key="5">
    <source>
        <dbReference type="ARBA" id="ARBA00023002"/>
    </source>
</evidence>
<dbReference type="InterPro" id="IPR022674">
    <property type="entry name" value="G6P_DH_NAD-bd"/>
</dbReference>
<dbReference type="RefSeq" id="WP_038659959.1">
    <property type="nucleotide sequence ID" value="NZ_CP009571.1"/>
</dbReference>
<feature type="binding site" evidence="7">
    <location>
        <begin position="90"/>
        <end position="91"/>
    </location>
    <ligand>
        <name>NADP(+)</name>
        <dbReference type="ChEBI" id="CHEBI:58349"/>
    </ligand>
</feature>
<evidence type="ECO:0000256" key="4">
    <source>
        <dbReference type="ARBA" id="ARBA00022857"/>
    </source>
</evidence>
<feature type="active site" description="Proton acceptor" evidence="7">
    <location>
        <position position="237"/>
    </location>
</feature>
<name>A0A097EDW8_9SPHN</name>
<dbReference type="InterPro" id="IPR022675">
    <property type="entry name" value="G6P_DH_C"/>
</dbReference>
<feature type="binding site" evidence="7">
    <location>
        <position position="179"/>
    </location>
    <ligand>
        <name>substrate</name>
    </ligand>
</feature>
<comment type="catalytic activity">
    <reaction evidence="7">
        <text>D-glucose 6-phosphate + NADP(+) = 6-phospho-D-glucono-1,5-lactone + NADPH + H(+)</text>
        <dbReference type="Rhea" id="RHEA:15841"/>
        <dbReference type="ChEBI" id="CHEBI:15378"/>
        <dbReference type="ChEBI" id="CHEBI:57783"/>
        <dbReference type="ChEBI" id="CHEBI:57955"/>
        <dbReference type="ChEBI" id="CHEBI:58349"/>
        <dbReference type="ChEBI" id="CHEBI:61548"/>
        <dbReference type="EC" id="1.1.1.49"/>
    </reaction>
</comment>
<dbReference type="AlphaFoldDB" id="A0A097EDW8"/>
<feature type="binding site" evidence="7">
    <location>
        <position position="145"/>
    </location>
    <ligand>
        <name>NADP(+)</name>
        <dbReference type="ChEBI" id="CHEBI:58349"/>
    </ligand>
</feature>
<evidence type="ECO:0000313" key="11">
    <source>
        <dbReference type="Proteomes" id="UP000033200"/>
    </source>
</evidence>
<feature type="binding site" evidence="7">
    <location>
        <position position="232"/>
    </location>
    <ligand>
        <name>substrate</name>
    </ligand>
</feature>
<feature type="binding site" evidence="7">
    <location>
        <position position="47"/>
    </location>
    <ligand>
        <name>NADP(+)</name>
        <dbReference type="ChEBI" id="CHEBI:58349"/>
    </ligand>
</feature>
<comment type="similarity">
    <text evidence="2 7">Belongs to the glucose-6-phosphate dehydrogenase family.</text>
</comment>
<organism evidence="10 11">
    <name type="scientific">Sphingomonas taxi</name>
    <dbReference type="NCBI Taxonomy" id="1549858"/>
    <lineage>
        <taxon>Bacteria</taxon>
        <taxon>Pseudomonadati</taxon>
        <taxon>Pseudomonadota</taxon>
        <taxon>Alphaproteobacteria</taxon>
        <taxon>Sphingomonadales</taxon>
        <taxon>Sphingomonadaceae</taxon>
        <taxon>Sphingomonas</taxon>
    </lineage>
</organism>
<evidence type="ECO:0000256" key="6">
    <source>
        <dbReference type="ARBA" id="ARBA00023277"/>
    </source>
</evidence>
<evidence type="ECO:0000313" key="10">
    <source>
        <dbReference type="EMBL" id="AIT05754.1"/>
    </source>
</evidence>
<dbReference type="eggNOG" id="COG0364">
    <property type="taxonomic scope" value="Bacteria"/>
</dbReference>
<dbReference type="PANTHER" id="PTHR23429:SF0">
    <property type="entry name" value="GLUCOSE-6-PHOSPHATE 1-DEHYDROGENASE"/>
    <property type="match status" value="1"/>
</dbReference>
<dbReference type="SUPFAM" id="SSF55347">
    <property type="entry name" value="Glyceraldehyde-3-phosphate dehydrogenase-like, C-terminal domain"/>
    <property type="match status" value="1"/>
</dbReference>
<dbReference type="HAMAP" id="MF_00966">
    <property type="entry name" value="G6PD"/>
    <property type="match status" value="1"/>
</dbReference>
<reference evidence="10 11" key="1">
    <citation type="submission" date="2014-09" db="EMBL/GenBank/DDBJ databases">
        <title>Using Illumina technology Improving SMRT sequencing Genome Assembly by RASTools.</title>
        <authorList>
            <person name="Zhou Y."/>
            <person name="Ma T."/>
            <person name="Liu T."/>
        </authorList>
    </citation>
    <scope>NUCLEOTIDE SEQUENCE [LARGE SCALE GENOMIC DNA]</scope>
    <source>
        <strain evidence="10 11">ATCC 55669</strain>
    </source>
</reference>
<feature type="domain" description="Glucose-6-phosphate dehydrogenase NAD-binding" evidence="8">
    <location>
        <begin position="11"/>
        <end position="184"/>
    </location>
</feature>
<evidence type="ECO:0000259" key="8">
    <source>
        <dbReference type="Pfam" id="PF00479"/>
    </source>
</evidence>
<dbReference type="STRING" id="1549858.MC45_04305"/>
<dbReference type="GO" id="GO:0006006">
    <property type="term" value="P:glucose metabolic process"/>
    <property type="evidence" value="ECO:0007669"/>
    <property type="project" value="UniProtKB-KW"/>
</dbReference>
<dbReference type="InterPro" id="IPR001282">
    <property type="entry name" value="G6P_DH"/>
</dbReference>
<proteinExistence type="inferred from homology"/>
<dbReference type="GO" id="GO:0004345">
    <property type="term" value="F:glucose-6-phosphate dehydrogenase activity"/>
    <property type="evidence" value="ECO:0007669"/>
    <property type="project" value="UniProtKB-UniRule"/>
</dbReference>
<feature type="binding site" evidence="7">
    <location>
        <position position="213"/>
    </location>
    <ligand>
        <name>substrate</name>
    </ligand>
</feature>
<evidence type="ECO:0000256" key="3">
    <source>
        <dbReference type="ARBA" id="ARBA00022526"/>
    </source>
</evidence>
<gene>
    <name evidence="7" type="primary">zwf</name>
    <name evidence="10" type="ORF">MC45_04305</name>
</gene>
<comment type="caution">
    <text evidence="7">Lacks conserved residue(s) required for the propagation of feature annotation.</text>
</comment>
<dbReference type="GO" id="GO:0050661">
    <property type="term" value="F:NADP binding"/>
    <property type="evidence" value="ECO:0007669"/>
    <property type="project" value="UniProtKB-UniRule"/>
</dbReference>
<feature type="domain" description="Glucose-6-phosphate dehydrogenase C-terminal" evidence="9">
    <location>
        <begin position="186"/>
        <end position="485"/>
    </location>
</feature>
<evidence type="ECO:0000256" key="1">
    <source>
        <dbReference type="ARBA" id="ARBA00004937"/>
    </source>
</evidence>
<evidence type="ECO:0000256" key="7">
    <source>
        <dbReference type="HAMAP-Rule" id="MF_00966"/>
    </source>
</evidence>
<dbReference type="PRINTS" id="PR00079">
    <property type="entry name" value="G6PDHDRGNASE"/>
</dbReference>
<keyword evidence="11" id="KW-1185">Reference proteome</keyword>
<protein>
    <recommendedName>
        <fullName evidence="7">Glucose-6-phosphate 1-dehydrogenase</fullName>
        <shortName evidence="7">G6PD</shortName>
        <ecNumber evidence="7">1.1.1.49</ecNumber>
    </recommendedName>
</protein>
<dbReference type="PANTHER" id="PTHR23429">
    <property type="entry name" value="GLUCOSE-6-PHOSPHATE 1-DEHYDROGENASE G6PD"/>
    <property type="match status" value="1"/>
</dbReference>
<dbReference type="Pfam" id="PF02781">
    <property type="entry name" value="G6PD_C"/>
    <property type="match status" value="1"/>
</dbReference>
<evidence type="ECO:0000256" key="2">
    <source>
        <dbReference type="ARBA" id="ARBA00009975"/>
    </source>
</evidence>
<dbReference type="HOGENOM" id="CLU_013524_5_0_5"/>
<dbReference type="GO" id="GO:0005829">
    <property type="term" value="C:cytosol"/>
    <property type="evidence" value="ECO:0007669"/>
    <property type="project" value="TreeGrafter"/>
</dbReference>
<dbReference type="Proteomes" id="UP000033200">
    <property type="component" value="Chromosome"/>
</dbReference>
<dbReference type="NCBIfam" id="TIGR00871">
    <property type="entry name" value="zwf"/>
    <property type="match status" value="1"/>
</dbReference>
<dbReference type="PROSITE" id="PS00069">
    <property type="entry name" value="G6P_DEHYDROGENASE"/>
    <property type="match status" value="1"/>
</dbReference>
<comment type="function">
    <text evidence="7">Catalyzes the oxidation of glucose 6-phosphate to 6-phosphogluconolactone.</text>
</comment>
<keyword evidence="3 7" id="KW-0313">Glucose metabolism</keyword>
<dbReference type="EC" id="1.1.1.49" evidence="7"/>
<keyword evidence="6 7" id="KW-0119">Carbohydrate metabolism</keyword>
<feature type="binding site" evidence="7">
    <location>
        <position position="175"/>
    </location>
    <ligand>
        <name>substrate</name>
    </ligand>
</feature>
<dbReference type="Gene3D" id="3.30.360.10">
    <property type="entry name" value="Dihydrodipicolinate Reductase, domain 2"/>
    <property type="match status" value="1"/>
</dbReference>
<keyword evidence="4 7" id="KW-0521">NADP</keyword>
<comment type="pathway">
    <text evidence="1 7">Carbohydrate degradation; pentose phosphate pathway; D-ribulose 5-phosphate from D-glucose 6-phosphate (oxidative stage): step 1/3.</text>
</comment>
<sequence length="487" mass="53830">MQRNPVGKLLLFGATGDLAQRMLWPSLYGLHADGLLPEALTIVGSARGEQNDDAFRAFVQKALGQFLAADRKDDDKIASFLERLFFQPADLSDPASFAGLAEKIGDVSGGLAIYLSTAPSLFEPAVKGLESVGLAGETVRIGLEKPLGYDLASSREINDTVASAFPEERTFRIDHYLGKETVQNILALRFGNSFFEPVWNAQGIDNVQITIAETVGLEDRAGYYEGAGALRDMVANHMLQLVALIAMEPPALYDGAAIRDEKAKVFRSLRKIAPEDVPICTVTGQYEEGAVGGKVVKGYDDELGYDSNVETFVAIKAHIDNWRWQGVPFYLRTGKRMAKRRSEIAIQFKPVPHSMFSGRGGILQPNTLVIRLQPEEYVQLLVMAKEPGLDREGIRLREVPLNLSMDAEFAGSRRRIAYERLLLDLIEGDQTLFVRRDEVEAQWTWIDAIRAGWDANQTKPKHYAAGTWGPAGAIALTERDGVTWQDD</sequence>
<evidence type="ECO:0000259" key="9">
    <source>
        <dbReference type="Pfam" id="PF02781"/>
    </source>
</evidence>
<accession>A0A097EDW8</accession>
<feature type="binding site" evidence="7">
    <location>
        <position position="335"/>
    </location>
    <ligand>
        <name>substrate</name>
    </ligand>
</feature>
<dbReference type="GO" id="GO:0009051">
    <property type="term" value="P:pentose-phosphate shunt, oxidative branch"/>
    <property type="evidence" value="ECO:0007669"/>
    <property type="project" value="TreeGrafter"/>
</dbReference>